<dbReference type="SUPFAM" id="SSF47240">
    <property type="entry name" value="Ferritin-like"/>
    <property type="match status" value="1"/>
</dbReference>
<organism evidence="2 3">
    <name type="scientific">Coralloluteibacterium thermophilum</name>
    <dbReference type="NCBI Taxonomy" id="2707049"/>
    <lineage>
        <taxon>Bacteria</taxon>
        <taxon>Pseudomonadati</taxon>
        <taxon>Pseudomonadota</taxon>
        <taxon>Gammaproteobacteria</taxon>
        <taxon>Lysobacterales</taxon>
        <taxon>Lysobacteraceae</taxon>
        <taxon>Coralloluteibacterium</taxon>
    </lineage>
</organism>
<accession>A0ABV9NIY4</accession>
<dbReference type="Pfam" id="PF09537">
    <property type="entry name" value="DUF2383"/>
    <property type="match status" value="1"/>
</dbReference>
<sequence>MNDRTATLNELIDVLEDSRDFYRDAAQEAKHAQYRQLFERFAQTKASIAADLKTKVAARGGEPSDGSVSGGLRKAWSELRVKLSGDSDAEYIAQLEAFEDRIVHAFRDAVNDSDDAEVRAIAQRYQPQVEQDHAQMRDLKHSLGK</sequence>
<dbReference type="Proteomes" id="UP001595892">
    <property type="component" value="Unassembled WGS sequence"/>
</dbReference>
<dbReference type="Gene3D" id="1.20.1260.10">
    <property type="match status" value="1"/>
</dbReference>
<dbReference type="NCBIfam" id="TIGR02284">
    <property type="entry name" value="PA2169 family four-helix-bundle protein"/>
    <property type="match status" value="1"/>
</dbReference>
<proteinExistence type="predicted"/>
<feature type="domain" description="DUF2383" evidence="1">
    <location>
        <begin position="6"/>
        <end position="111"/>
    </location>
</feature>
<name>A0ABV9NIY4_9GAMM</name>
<dbReference type="InterPro" id="IPR012347">
    <property type="entry name" value="Ferritin-like"/>
</dbReference>
<dbReference type="InterPro" id="IPR009078">
    <property type="entry name" value="Ferritin-like_SF"/>
</dbReference>
<keyword evidence="3" id="KW-1185">Reference proteome</keyword>
<dbReference type="InterPro" id="IPR011971">
    <property type="entry name" value="CHP02284"/>
</dbReference>
<reference evidence="3" key="1">
    <citation type="journal article" date="2019" name="Int. J. Syst. Evol. Microbiol.">
        <title>The Global Catalogue of Microorganisms (GCM) 10K type strain sequencing project: providing services to taxonomists for standard genome sequencing and annotation.</title>
        <authorList>
            <consortium name="The Broad Institute Genomics Platform"/>
            <consortium name="The Broad Institute Genome Sequencing Center for Infectious Disease"/>
            <person name="Wu L."/>
            <person name="Ma J."/>
        </authorList>
    </citation>
    <scope>NUCLEOTIDE SEQUENCE [LARGE SCALE GENOMIC DNA]</scope>
    <source>
        <strain evidence="3">CGMCC 1.13574</strain>
    </source>
</reference>
<gene>
    <name evidence="2" type="ORF">ACFO3Q_05010</name>
</gene>
<comment type="caution">
    <text evidence="2">The sequence shown here is derived from an EMBL/GenBank/DDBJ whole genome shotgun (WGS) entry which is preliminary data.</text>
</comment>
<evidence type="ECO:0000313" key="3">
    <source>
        <dbReference type="Proteomes" id="UP001595892"/>
    </source>
</evidence>
<dbReference type="EMBL" id="JBHSGG010000014">
    <property type="protein sequence ID" value="MFC4727529.1"/>
    <property type="molecule type" value="Genomic_DNA"/>
</dbReference>
<protein>
    <submittedName>
        <fullName evidence="2">PA2169 family four-helix-bundle protein</fullName>
    </submittedName>
</protein>
<evidence type="ECO:0000259" key="1">
    <source>
        <dbReference type="Pfam" id="PF09537"/>
    </source>
</evidence>
<dbReference type="InterPro" id="IPR019052">
    <property type="entry name" value="DUF2383"/>
</dbReference>
<evidence type="ECO:0000313" key="2">
    <source>
        <dbReference type="EMBL" id="MFC4727529.1"/>
    </source>
</evidence>
<dbReference type="RefSeq" id="WP_377003537.1">
    <property type="nucleotide sequence ID" value="NZ_JBHSGG010000014.1"/>
</dbReference>